<feature type="compositionally biased region" description="Basic residues" evidence="1">
    <location>
        <begin position="58"/>
        <end position="73"/>
    </location>
</feature>
<dbReference type="EMBL" id="CAUYUJ010017856">
    <property type="protein sequence ID" value="CAK0878519.1"/>
    <property type="molecule type" value="Genomic_DNA"/>
</dbReference>
<sequence>LPRRRRPPRAPGALVGGPRHDAGRPGGRGRDGRPRDPGPVCALGSTGTQGEPFESRGGRHVHPRGGLVPRRRRCGDRAGGLLAAPLRDHLAPAPRLGVRAAPVAPAMGRARRVLDVVCGWFREAETAALCHQVGLQSHRHSLPRLFLVDSAAPAADARSQLVHPHACSLVVANDHGHHACWTLCSSDVFHDGYLSGGHRESHPSDDRTCDVAGPAPPGVRADGVPARRAAGCQADPGGARPRRGRRRAGRGGPEGPQVPALPDVRLGPERPEHQPEPAREVLGRGPPLAHLRAERPHEDAGVPARLLHVPGAVRRGPIASLAL</sequence>
<protein>
    <submittedName>
        <fullName evidence="2">Uncharacterized protein</fullName>
    </submittedName>
</protein>
<feature type="compositionally biased region" description="Basic and acidic residues" evidence="1">
    <location>
        <begin position="18"/>
        <end position="36"/>
    </location>
</feature>
<keyword evidence="3" id="KW-1185">Reference proteome</keyword>
<accession>A0ABN9VXY7</accession>
<feature type="non-terminal residue" evidence="2">
    <location>
        <position position="323"/>
    </location>
</feature>
<evidence type="ECO:0000313" key="2">
    <source>
        <dbReference type="EMBL" id="CAK0878519.1"/>
    </source>
</evidence>
<feature type="compositionally biased region" description="Basic and acidic residues" evidence="1">
    <location>
        <begin position="197"/>
        <end position="209"/>
    </location>
</feature>
<name>A0ABN9VXY7_9DINO</name>
<feature type="region of interest" description="Disordered" evidence="1">
    <location>
        <begin position="197"/>
        <end position="285"/>
    </location>
</feature>
<dbReference type="Proteomes" id="UP001189429">
    <property type="component" value="Unassembled WGS sequence"/>
</dbReference>
<evidence type="ECO:0000256" key="1">
    <source>
        <dbReference type="SAM" id="MobiDB-lite"/>
    </source>
</evidence>
<evidence type="ECO:0000313" key="3">
    <source>
        <dbReference type="Proteomes" id="UP001189429"/>
    </source>
</evidence>
<feature type="compositionally biased region" description="Basic residues" evidence="1">
    <location>
        <begin position="240"/>
        <end position="249"/>
    </location>
</feature>
<reference evidence="2" key="1">
    <citation type="submission" date="2023-10" db="EMBL/GenBank/DDBJ databases">
        <authorList>
            <person name="Chen Y."/>
            <person name="Shah S."/>
            <person name="Dougan E. K."/>
            <person name="Thang M."/>
            <person name="Chan C."/>
        </authorList>
    </citation>
    <scope>NUCLEOTIDE SEQUENCE [LARGE SCALE GENOMIC DNA]</scope>
</reference>
<feature type="region of interest" description="Disordered" evidence="1">
    <location>
        <begin position="1"/>
        <end position="73"/>
    </location>
</feature>
<proteinExistence type="predicted"/>
<gene>
    <name evidence="2" type="ORF">PCOR1329_LOCUS62249</name>
</gene>
<feature type="compositionally biased region" description="Basic and acidic residues" evidence="1">
    <location>
        <begin position="266"/>
        <end position="282"/>
    </location>
</feature>
<feature type="non-terminal residue" evidence="2">
    <location>
        <position position="1"/>
    </location>
</feature>
<organism evidence="2 3">
    <name type="scientific">Prorocentrum cordatum</name>
    <dbReference type="NCBI Taxonomy" id="2364126"/>
    <lineage>
        <taxon>Eukaryota</taxon>
        <taxon>Sar</taxon>
        <taxon>Alveolata</taxon>
        <taxon>Dinophyceae</taxon>
        <taxon>Prorocentrales</taxon>
        <taxon>Prorocentraceae</taxon>
        <taxon>Prorocentrum</taxon>
    </lineage>
</organism>
<comment type="caution">
    <text evidence="2">The sequence shown here is derived from an EMBL/GenBank/DDBJ whole genome shotgun (WGS) entry which is preliminary data.</text>
</comment>